<accession>A0A8S3CU91</accession>
<dbReference type="AlphaFoldDB" id="A0A8S3CU91"/>
<evidence type="ECO:0000313" key="1">
    <source>
        <dbReference type="EMBL" id="CAF4941413.1"/>
    </source>
</evidence>
<dbReference type="Proteomes" id="UP000676336">
    <property type="component" value="Unassembled WGS sequence"/>
</dbReference>
<feature type="non-terminal residue" evidence="1">
    <location>
        <position position="68"/>
    </location>
</feature>
<sequence>MGESACDVEAYSIDENGNHRHYWTGYSLYVLNYKKNNNQIDTIDFKSMSREKPATRFKMVHDSLGNVT</sequence>
<proteinExistence type="predicted"/>
<dbReference type="EMBL" id="CAJOBI010185259">
    <property type="protein sequence ID" value="CAF4941413.1"/>
    <property type="molecule type" value="Genomic_DNA"/>
</dbReference>
<comment type="caution">
    <text evidence="1">The sequence shown here is derived from an EMBL/GenBank/DDBJ whole genome shotgun (WGS) entry which is preliminary data.</text>
</comment>
<reference evidence="1" key="1">
    <citation type="submission" date="2021-02" db="EMBL/GenBank/DDBJ databases">
        <authorList>
            <person name="Nowell W R."/>
        </authorList>
    </citation>
    <scope>NUCLEOTIDE SEQUENCE</scope>
</reference>
<organism evidence="1 2">
    <name type="scientific">Rotaria magnacalcarata</name>
    <dbReference type="NCBI Taxonomy" id="392030"/>
    <lineage>
        <taxon>Eukaryota</taxon>
        <taxon>Metazoa</taxon>
        <taxon>Spiralia</taxon>
        <taxon>Gnathifera</taxon>
        <taxon>Rotifera</taxon>
        <taxon>Eurotatoria</taxon>
        <taxon>Bdelloidea</taxon>
        <taxon>Philodinida</taxon>
        <taxon>Philodinidae</taxon>
        <taxon>Rotaria</taxon>
    </lineage>
</organism>
<gene>
    <name evidence="1" type="ORF">SMN809_LOCUS53670</name>
</gene>
<name>A0A8S3CU91_9BILA</name>
<protein>
    <submittedName>
        <fullName evidence="1">Uncharacterized protein</fullName>
    </submittedName>
</protein>
<evidence type="ECO:0000313" key="2">
    <source>
        <dbReference type="Proteomes" id="UP000676336"/>
    </source>
</evidence>